<evidence type="ECO:0000313" key="1">
    <source>
        <dbReference type="EMBL" id="KAE9388803.1"/>
    </source>
</evidence>
<gene>
    <name evidence="1" type="ORF">BT96DRAFT_1003866</name>
</gene>
<protein>
    <submittedName>
        <fullName evidence="1">Uncharacterized protein</fullName>
    </submittedName>
</protein>
<dbReference type="AlphaFoldDB" id="A0A6A4GTS0"/>
<name>A0A6A4GTS0_9AGAR</name>
<proteinExistence type="predicted"/>
<dbReference type="EMBL" id="ML769726">
    <property type="protein sequence ID" value="KAE9388803.1"/>
    <property type="molecule type" value="Genomic_DNA"/>
</dbReference>
<keyword evidence="2" id="KW-1185">Reference proteome</keyword>
<reference evidence="1" key="1">
    <citation type="journal article" date="2019" name="Environ. Microbiol.">
        <title>Fungal ecological strategies reflected in gene transcription - a case study of two litter decomposers.</title>
        <authorList>
            <person name="Barbi F."/>
            <person name="Kohler A."/>
            <person name="Barry K."/>
            <person name="Baskaran P."/>
            <person name="Daum C."/>
            <person name="Fauchery L."/>
            <person name="Ihrmark K."/>
            <person name="Kuo A."/>
            <person name="LaButti K."/>
            <person name="Lipzen A."/>
            <person name="Morin E."/>
            <person name="Grigoriev I.V."/>
            <person name="Henrissat B."/>
            <person name="Lindahl B."/>
            <person name="Martin F."/>
        </authorList>
    </citation>
    <scope>NUCLEOTIDE SEQUENCE</scope>
    <source>
        <strain evidence="1">JB14</strain>
    </source>
</reference>
<accession>A0A6A4GTS0</accession>
<sequence>MRVFSPADCAARVLGAEAASFPTEELWTFPEASDVSSGSSLSTKTGSMPLQFHLLLNCGESESKMLSPP</sequence>
<organism evidence="1 2">
    <name type="scientific">Gymnopus androsaceus JB14</name>
    <dbReference type="NCBI Taxonomy" id="1447944"/>
    <lineage>
        <taxon>Eukaryota</taxon>
        <taxon>Fungi</taxon>
        <taxon>Dikarya</taxon>
        <taxon>Basidiomycota</taxon>
        <taxon>Agaricomycotina</taxon>
        <taxon>Agaricomycetes</taxon>
        <taxon>Agaricomycetidae</taxon>
        <taxon>Agaricales</taxon>
        <taxon>Marasmiineae</taxon>
        <taxon>Omphalotaceae</taxon>
        <taxon>Gymnopus</taxon>
    </lineage>
</organism>
<dbReference type="Proteomes" id="UP000799118">
    <property type="component" value="Unassembled WGS sequence"/>
</dbReference>
<evidence type="ECO:0000313" key="2">
    <source>
        <dbReference type="Proteomes" id="UP000799118"/>
    </source>
</evidence>